<evidence type="ECO:0000259" key="3">
    <source>
        <dbReference type="Pfam" id="PF04264"/>
    </source>
</evidence>
<sequence length="294" mass="32102">MLAGAAHARNPGNRALGGRLRRPAAGAGHLRGHAGHPGRAGRPLPRRRAFDAGRTQPGPGAPGRAAVQRPVGRLPRDAAGRDRPAAAAGRRRGRTRRGQPRRLLVAVSRACATVWPFLLVVLLAALPARASEIDPLASEAGFELVTRWGELVLGRFPVLEGRLTRLDDGRRRVRVSLSATHVEIVGSRRHSYFARGRGFFDAERYPWVTFESDPFDARLLAEGGPLPGVLHIRDVQRREVFIVAPSACDRPALDCPVRVAGVIDRGHYGMNRWTFAIAGKVRFEFRIHLAGEAE</sequence>
<keyword evidence="2" id="KW-1133">Transmembrane helix</keyword>
<dbReference type="Proteomes" id="UP000316584">
    <property type="component" value="Chromosome"/>
</dbReference>
<dbReference type="EMBL" id="CP042218">
    <property type="protein sequence ID" value="QDW66665.1"/>
    <property type="molecule type" value="Genomic_DNA"/>
</dbReference>
<protein>
    <recommendedName>
        <fullName evidence="3">Lipid/polyisoprenoid-binding YceI-like domain-containing protein</fullName>
    </recommendedName>
</protein>
<keyword evidence="2" id="KW-0812">Transmembrane</keyword>
<keyword evidence="2" id="KW-0472">Membrane</keyword>
<reference evidence="4 5" key="1">
    <citation type="submission" date="2019-07" db="EMBL/GenBank/DDBJ databases">
        <title>Full genome sequence of Luteimonas sp. Gr-4.</title>
        <authorList>
            <person name="Im W.-T."/>
        </authorList>
    </citation>
    <scope>NUCLEOTIDE SEQUENCE [LARGE SCALE GENOMIC DNA]</scope>
    <source>
        <strain evidence="4 5">Gr-4</strain>
    </source>
</reference>
<dbReference type="AlphaFoldDB" id="A0A518N417"/>
<dbReference type="Gene3D" id="2.40.128.110">
    <property type="entry name" value="Lipid/polyisoprenoid-binding, YceI-like"/>
    <property type="match status" value="1"/>
</dbReference>
<dbReference type="InterPro" id="IPR007372">
    <property type="entry name" value="Lipid/polyisoprenoid-bd_YceI"/>
</dbReference>
<feature type="compositionally biased region" description="Basic residues" evidence="1">
    <location>
        <begin position="89"/>
        <end position="98"/>
    </location>
</feature>
<dbReference type="PANTHER" id="PTHR34406:SF1">
    <property type="entry name" value="PROTEIN YCEI"/>
    <property type="match status" value="1"/>
</dbReference>
<feature type="compositionally biased region" description="Low complexity" evidence="1">
    <location>
        <begin position="8"/>
        <end position="28"/>
    </location>
</feature>
<organism evidence="4 5">
    <name type="scientific">Luteimonas granuli</name>
    <dbReference type="NCBI Taxonomy" id="1176533"/>
    <lineage>
        <taxon>Bacteria</taxon>
        <taxon>Pseudomonadati</taxon>
        <taxon>Pseudomonadota</taxon>
        <taxon>Gammaproteobacteria</taxon>
        <taxon>Lysobacterales</taxon>
        <taxon>Lysobacteraceae</taxon>
        <taxon>Luteimonas</taxon>
    </lineage>
</organism>
<accession>A0A518N417</accession>
<keyword evidence="5" id="KW-1185">Reference proteome</keyword>
<evidence type="ECO:0000313" key="5">
    <source>
        <dbReference type="Proteomes" id="UP000316584"/>
    </source>
</evidence>
<evidence type="ECO:0000256" key="2">
    <source>
        <dbReference type="SAM" id="Phobius"/>
    </source>
</evidence>
<dbReference type="PANTHER" id="PTHR34406">
    <property type="entry name" value="PROTEIN YCEI"/>
    <property type="match status" value="1"/>
</dbReference>
<dbReference type="InterPro" id="IPR036761">
    <property type="entry name" value="TTHA0802/YceI-like_sf"/>
</dbReference>
<feature type="transmembrane region" description="Helical" evidence="2">
    <location>
        <begin position="103"/>
        <end position="126"/>
    </location>
</feature>
<feature type="compositionally biased region" description="Basic and acidic residues" evidence="1">
    <location>
        <begin position="74"/>
        <end position="84"/>
    </location>
</feature>
<name>A0A518N417_9GAMM</name>
<dbReference type="KEGG" id="lug:FPZ22_06970"/>
<gene>
    <name evidence="4" type="ORF">FPZ22_06970</name>
</gene>
<feature type="domain" description="Lipid/polyisoprenoid-binding YceI-like" evidence="3">
    <location>
        <begin position="133"/>
        <end position="288"/>
    </location>
</feature>
<dbReference type="OrthoDB" id="5966233at2"/>
<dbReference type="Pfam" id="PF04264">
    <property type="entry name" value="YceI"/>
    <property type="match status" value="1"/>
</dbReference>
<evidence type="ECO:0000256" key="1">
    <source>
        <dbReference type="SAM" id="MobiDB-lite"/>
    </source>
</evidence>
<evidence type="ECO:0000313" key="4">
    <source>
        <dbReference type="EMBL" id="QDW66665.1"/>
    </source>
</evidence>
<proteinExistence type="predicted"/>
<dbReference type="SUPFAM" id="SSF101874">
    <property type="entry name" value="YceI-like"/>
    <property type="match status" value="1"/>
</dbReference>
<feature type="region of interest" description="Disordered" evidence="1">
    <location>
        <begin position="1"/>
        <end position="98"/>
    </location>
</feature>